<dbReference type="InterPro" id="IPR004358">
    <property type="entry name" value="Sig_transdc_His_kin-like_C"/>
</dbReference>
<keyword evidence="3" id="KW-0597">Phosphoprotein</keyword>
<keyword evidence="6" id="KW-0472">Membrane</keyword>
<dbReference type="InterPro" id="IPR003594">
    <property type="entry name" value="HATPase_dom"/>
</dbReference>
<evidence type="ECO:0000313" key="9">
    <source>
        <dbReference type="Proteomes" id="UP001152599"/>
    </source>
</evidence>
<dbReference type="RefSeq" id="WP_304416310.1">
    <property type="nucleotide sequence ID" value="NZ_JANAIE010000002.1"/>
</dbReference>
<comment type="caution">
    <text evidence="8">The sequence shown here is derived from an EMBL/GenBank/DDBJ whole genome shotgun (WGS) entry which is preliminary data.</text>
</comment>
<dbReference type="FunFam" id="3.30.565.10:FF:000006">
    <property type="entry name" value="Sensor histidine kinase WalK"/>
    <property type="match status" value="1"/>
</dbReference>
<dbReference type="SMART" id="SM00388">
    <property type="entry name" value="HisKA"/>
    <property type="match status" value="1"/>
</dbReference>
<keyword evidence="6" id="KW-0812">Transmembrane</keyword>
<dbReference type="InterPro" id="IPR003661">
    <property type="entry name" value="HisK_dim/P_dom"/>
</dbReference>
<dbReference type="InterPro" id="IPR005467">
    <property type="entry name" value="His_kinase_dom"/>
</dbReference>
<dbReference type="PROSITE" id="PS50109">
    <property type="entry name" value="HIS_KIN"/>
    <property type="match status" value="1"/>
</dbReference>
<dbReference type="PANTHER" id="PTHR43547">
    <property type="entry name" value="TWO-COMPONENT HISTIDINE KINASE"/>
    <property type="match status" value="1"/>
</dbReference>
<keyword evidence="5 8" id="KW-0418">Kinase</keyword>
<feature type="domain" description="Histidine kinase" evidence="7">
    <location>
        <begin position="285"/>
        <end position="503"/>
    </location>
</feature>
<evidence type="ECO:0000259" key="7">
    <source>
        <dbReference type="PROSITE" id="PS50109"/>
    </source>
</evidence>
<keyword evidence="4" id="KW-0808">Transferase</keyword>
<dbReference type="PANTHER" id="PTHR43547:SF2">
    <property type="entry name" value="HYBRID SIGNAL TRANSDUCTION HISTIDINE KINASE C"/>
    <property type="match status" value="1"/>
</dbReference>
<dbReference type="AlphaFoldDB" id="A0A9X4MVK8"/>
<dbReference type="SUPFAM" id="SSF47384">
    <property type="entry name" value="Homodimeric domain of signal transducing histidine kinase"/>
    <property type="match status" value="1"/>
</dbReference>
<evidence type="ECO:0000256" key="1">
    <source>
        <dbReference type="ARBA" id="ARBA00000085"/>
    </source>
</evidence>
<feature type="transmembrane region" description="Helical" evidence="6">
    <location>
        <begin position="246"/>
        <end position="270"/>
    </location>
</feature>
<keyword evidence="9" id="KW-1185">Reference proteome</keyword>
<comment type="catalytic activity">
    <reaction evidence="1">
        <text>ATP + protein L-histidine = ADP + protein N-phospho-L-histidine.</text>
        <dbReference type="EC" id="2.7.13.3"/>
    </reaction>
</comment>
<dbReference type="PRINTS" id="PR00344">
    <property type="entry name" value="BCTRLSENSOR"/>
</dbReference>
<dbReference type="EC" id="2.7.13.3" evidence="2"/>
<name>A0A9X4MVK8_9FLAO</name>
<sequence>MTFSIIGLIVVQLYWLNQAFRQGENEFNSRVIKAMDETVQFVNQNELNQYYKLFNETRKTMKDSVNAPQVITSQIESDSANVKYVYLTRYMMDKIVLPVSGIYEDSLNVTEMYSAERAIKLKKDSSLQHFQPIDVNLEAEFKDANYTLERFARFDAGNKPISRRIDLNKLDSLFKNKLKKWHIETPVELAVTNEDSLTVAIKTQGFSQTNQNYITPLFYHKDDKPSYYLSVYLPSKKKTIFSNISALFAVTILFTLIILGIYGTSLWAMLRQRQISQLKTDFMNNMTHEFKTPLATISVATDALKSKTISSDPEKVKHYANVIKQENKRMNHQVEMVLRMSQFERNEVRLEKSIVNVNDLVKQSVESIRLIVENRNGTIFENYKADRDELSADSLHLGNIILNVLENANKYSPESPQINVETYNVNNNFVIKIADKGIGMSKAVLGKVFDKFYREETGNVHNVKGHGLGLAYVKYIVELHGGEVDVESEKGNGSTFYLKLPIK</sequence>
<dbReference type="Gene3D" id="3.30.565.10">
    <property type="entry name" value="Histidine kinase-like ATPase, C-terminal domain"/>
    <property type="match status" value="1"/>
</dbReference>
<dbReference type="InterPro" id="IPR036890">
    <property type="entry name" value="HATPase_C_sf"/>
</dbReference>
<dbReference type="CDD" id="cd00075">
    <property type="entry name" value="HATPase"/>
    <property type="match status" value="1"/>
</dbReference>
<dbReference type="GO" id="GO:0000155">
    <property type="term" value="F:phosphorelay sensor kinase activity"/>
    <property type="evidence" value="ECO:0007669"/>
    <property type="project" value="InterPro"/>
</dbReference>
<dbReference type="Pfam" id="PF00512">
    <property type="entry name" value="HisKA"/>
    <property type="match status" value="1"/>
</dbReference>
<dbReference type="Proteomes" id="UP001152599">
    <property type="component" value="Unassembled WGS sequence"/>
</dbReference>
<dbReference type="Gene3D" id="1.10.287.130">
    <property type="match status" value="1"/>
</dbReference>
<evidence type="ECO:0000256" key="2">
    <source>
        <dbReference type="ARBA" id="ARBA00012438"/>
    </source>
</evidence>
<evidence type="ECO:0000256" key="5">
    <source>
        <dbReference type="ARBA" id="ARBA00022777"/>
    </source>
</evidence>
<protein>
    <recommendedName>
        <fullName evidence="2">histidine kinase</fullName>
        <ecNumber evidence="2">2.7.13.3</ecNumber>
    </recommendedName>
</protein>
<proteinExistence type="predicted"/>
<gene>
    <name evidence="8" type="ORF">NMK71_00280</name>
</gene>
<evidence type="ECO:0000256" key="3">
    <source>
        <dbReference type="ARBA" id="ARBA00022553"/>
    </source>
</evidence>
<keyword evidence="6" id="KW-1133">Transmembrane helix</keyword>
<organism evidence="8 9">
    <name type="scientific">Profundicola chukchiensis</name>
    <dbReference type="NCBI Taxonomy" id="2961959"/>
    <lineage>
        <taxon>Bacteria</taxon>
        <taxon>Pseudomonadati</taxon>
        <taxon>Bacteroidota</taxon>
        <taxon>Flavobacteriia</taxon>
        <taxon>Flavobacteriales</taxon>
        <taxon>Weeksellaceae</taxon>
        <taxon>Profundicola</taxon>
    </lineage>
</organism>
<dbReference type="EMBL" id="JANCMU010000001">
    <property type="protein sequence ID" value="MDG4944839.1"/>
    <property type="molecule type" value="Genomic_DNA"/>
</dbReference>
<dbReference type="Pfam" id="PF02518">
    <property type="entry name" value="HATPase_c"/>
    <property type="match status" value="1"/>
</dbReference>
<accession>A0A9X4MVK8</accession>
<evidence type="ECO:0000256" key="6">
    <source>
        <dbReference type="SAM" id="Phobius"/>
    </source>
</evidence>
<evidence type="ECO:0000256" key="4">
    <source>
        <dbReference type="ARBA" id="ARBA00022679"/>
    </source>
</evidence>
<dbReference type="InterPro" id="IPR036097">
    <property type="entry name" value="HisK_dim/P_sf"/>
</dbReference>
<reference evidence="8" key="1">
    <citation type="submission" date="2022-07" db="EMBL/GenBank/DDBJ databases">
        <title>Description and genome-wide analysis of Profundicola chukchiensis gen. nov., sp. nov., marine bacteria isolated from bottom sediments of the Chukchi Sea.</title>
        <authorList>
            <person name="Romanenko L."/>
            <person name="Otstavnykh N."/>
            <person name="Kurilenko V."/>
            <person name="Eremeev V."/>
            <person name="Velansky P."/>
            <person name="Mikhailov V."/>
            <person name="Isaeva M."/>
        </authorList>
    </citation>
    <scope>NUCLEOTIDE SEQUENCE</scope>
    <source>
        <strain evidence="8">KMM 9713</strain>
    </source>
</reference>
<evidence type="ECO:0000313" key="8">
    <source>
        <dbReference type="EMBL" id="MDG4944839.1"/>
    </source>
</evidence>
<dbReference type="SUPFAM" id="SSF55874">
    <property type="entry name" value="ATPase domain of HSP90 chaperone/DNA topoisomerase II/histidine kinase"/>
    <property type="match status" value="1"/>
</dbReference>
<dbReference type="SMART" id="SM00387">
    <property type="entry name" value="HATPase_c"/>
    <property type="match status" value="1"/>
</dbReference>
<dbReference type="CDD" id="cd00082">
    <property type="entry name" value="HisKA"/>
    <property type="match status" value="1"/>
</dbReference>